<comment type="caution">
    <text evidence="1">The sequence shown here is derived from an EMBL/GenBank/DDBJ whole genome shotgun (WGS) entry which is preliminary data.</text>
</comment>
<proteinExistence type="predicted"/>
<accession>A0ABV2SJZ6</accession>
<name>A0ABV2SJZ6_9GAMM</name>
<evidence type="ECO:0000313" key="1">
    <source>
        <dbReference type="EMBL" id="MET4758079.1"/>
    </source>
</evidence>
<gene>
    <name evidence="1" type="ORF">V5J35_003271</name>
</gene>
<sequence length="86" mass="9312">MEELMIGTGLEQQLVIGRGETLKLDIEDTSKVTLETVGGSKIEFIATPSTNPTISVGDDIAQLDVSVEEFLVTSKKLLDYDLSVKP</sequence>
<dbReference type="EMBL" id="JBEWTB010000002">
    <property type="protein sequence ID" value="MET4758079.1"/>
    <property type="molecule type" value="Genomic_DNA"/>
</dbReference>
<dbReference type="RefSeq" id="WP_354008186.1">
    <property type="nucleotide sequence ID" value="NZ_JBEWTA010000001.1"/>
</dbReference>
<protein>
    <submittedName>
        <fullName evidence="1">Uncharacterized protein</fullName>
    </submittedName>
</protein>
<evidence type="ECO:0000313" key="2">
    <source>
        <dbReference type="Proteomes" id="UP001549366"/>
    </source>
</evidence>
<organism evidence="1 2">
    <name type="scientific">Endozoicomonas lisbonensis</name>
    <dbReference type="NCBI Taxonomy" id="3120522"/>
    <lineage>
        <taxon>Bacteria</taxon>
        <taxon>Pseudomonadati</taxon>
        <taxon>Pseudomonadota</taxon>
        <taxon>Gammaproteobacteria</taxon>
        <taxon>Oceanospirillales</taxon>
        <taxon>Endozoicomonadaceae</taxon>
        <taxon>Endozoicomonas</taxon>
    </lineage>
</organism>
<keyword evidence="2" id="KW-1185">Reference proteome</keyword>
<dbReference type="Proteomes" id="UP001549366">
    <property type="component" value="Unassembled WGS sequence"/>
</dbReference>
<reference evidence="1 2" key="1">
    <citation type="submission" date="2024-06" db="EMBL/GenBank/DDBJ databases">
        <title>Genomic Encyclopedia of Type Strains, Phase V (KMG-V): Genome sequencing to study the core and pangenomes of soil and plant-associated prokaryotes.</title>
        <authorList>
            <person name="Whitman W."/>
        </authorList>
    </citation>
    <scope>NUCLEOTIDE SEQUENCE [LARGE SCALE GENOMIC DNA]</scope>
    <source>
        <strain evidence="1 2">NE40</strain>
    </source>
</reference>